<sequence length="477" mass="52394">MSLVPAQGQVREHVRHAHTKAQLFTRRRVMNGALLALGDVIALEVAFSAAGALRAWLFNQPMLPSWSGVLIVTWLLGAFLLKLLPSWGVGAAEELRRVTGMLALTFGVTVAAIFLLGQSADSSRVALVVGALFAWPLVLLARYGVRHVLIRARLWGVPAVVYGAHESVVQALQETPSFGYVPVGVFDDERRGAVRGVPVLGSTAQVSGDAPIAVVAMPALRHAELAPLLEGPLGSYRKVVVLPEMAEVPSLWATSVDLGGVLGLELTRNLLDPTARFLKRAFDLLLVVGSAPVWVPVCALVALLIWLEDRQDPVFRQERLGEHGRVFSTWKFRTMVPNAEAVLRQRLAEDAALRAEWEAHFKLQRDPRVTRVGRWLRVTSLDELPQLLNVLRGEMSLVGPRPLPAYHEAQLVLRARMLRSQVQPGLTGLWQVSGRSLAGNAGMERWDPYYVQNWSIWLDLVILARTARVVLTGSGAF</sequence>
<feature type="domain" description="Bacterial sugar transferase" evidence="8">
    <location>
        <begin position="279"/>
        <end position="471"/>
    </location>
</feature>
<organism evidence="9 10">
    <name type="scientific">Deinococcus maricopensis (strain DSM 21211 / LMG 22137 / NRRL B-23946 / LB-34)</name>
    <dbReference type="NCBI Taxonomy" id="709986"/>
    <lineage>
        <taxon>Bacteria</taxon>
        <taxon>Thermotogati</taxon>
        <taxon>Deinococcota</taxon>
        <taxon>Deinococci</taxon>
        <taxon>Deinococcales</taxon>
        <taxon>Deinococcaceae</taxon>
        <taxon>Deinococcus</taxon>
    </lineage>
</organism>
<dbReference type="GO" id="GO:0047360">
    <property type="term" value="F:undecaprenyl-phosphate galactose phosphotransferase activity"/>
    <property type="evidence" value="ECO:0007669"/>
    <property type="project" value="UniProtKB-EC"/>
</dbReference>
<reference evidence="9 10" key="1">
    <citation type="journal article" date="2011" name="Stand. Genomic Sci.">
        <title>Complete genome sequence of Deinococcus maricopensis type strain (LB-34).</title>
        <authorList>
            <person name="Pukall R."/>
            <person name="Zeytun A."/>
            <person name="Lucas S."/>
            <person name="Lapidus A."/>
            <person name="Hammon N."/>
            <person name="Deshpande S."/>
            <person name="Nolan M."/>
            <person name="Cheng J.F."/>
            <person name="Pitluck S."/>
            <person name="Liolios K."/>
            <person name="Pagani I."/>
            <person name="Mikhailova N."/>
            <person name="Ivanova N."/>
            <person name="Mavromatis K."/>
            <person name="Pati A."/>
            <person name="Tapia R."/>
            <person name="Han C."/>
            <person name="Goodwin L."/>
            <person name="Chen A."/>
            <person name="Palaniappan K."/>
            <person name="Land M."/>
            <person name="Hauser L."/>
            <person name="Chang Y.J."/>
            <person name="Jeffries C.D."/>
            <person name="Brambilla E.M."/>
            <person name="Rohde M."/>
            <person name="Goker M."/>
            <person name="Detter J.C."/>
            <person name="Woyke T."/>
            <person name="Bristow J."/>
            <person name="Eisen J.A."/>
            <person name="Markowitz V."/>
            <person name="Hugenholtz P."/>
            <person name="Kyrpides N.C."/>
            <person name="Klenk H.P."/>
        </authorList>
    </citation>
    <scope>NUCLEOTIDE SEQUENCE [LARGE SCALE GENOMIC DNA]</scope>
    <source>
        <strain evidence="10">DSM 21211 / LMG 22137 / NRRL B-23946 / LB-34</strain>
    </source>
</reference>
<dbReference type="InterPro" id="IPR017475">
    <property type="entry name" value="EPS_sugar_tfrase"/>
</dbReference>
<dbReference type="eggNOG" id="COG1086">
    <property type="taxonomic scope" value="Bacteria"/>
</dbReference>
<dbReference type="KEGG" id="dmr:Deima_0153"/>
<dbReference type="EMBL" id="CP002454">
    <property type="protein sequence ID" value="ADV65817.1"/>
    <property type="molecule type" value="Genomic_DNA"/>
</dbReference>
<proteinExistence type="inferred from homology"/>
<feature type="transmembrane region" description="Helical" evidence="7">
    <location>
        <begin position="284"/>
        <end position="307"/>
    </location>
</feature>
<dbReference type="STRING" id="709986.Deima_0153"/>
<gene>
    <name evidence="9" type="ordered locus">Deima_0153</name>
</gene>
<dbReference type="InterPro" id="IPR003362">
    <property type="entry name" value="Bact_transf"/>
</dbReference>
<evidence type="ECO:0000256" key="1">
    <source>
        <dbReference type="ARBA" id="ARBA00004141"/>
    </source>
</evidence>
<comment type="subcellular location">
    <subcellularLocation>
        <location evidence="1">Membrane</location>
        <topology evidence="1">Multi-pass membrane protein</topology>
    </subcellularLocation>
</comment>
<reference evidence="10" key="2">
    <citation type="submission" date="2011-01" db="EMBL/GenBank/DDBJ databases">
        <title>The complete genome of Deinococcus maricopensis DSM 21211.</title>
        <authorList>
            <consortium name="US DOE Joint Genome Institute (JGI-PGF)"/>
            <person name="Lucas S."/>
            <person name="Copeland A."/>
            <person name="Lapidus A."/>
            <person name="Goodwin L."/>
            <person name="Pitluck S."/>
            <person name="Kyrpides N."/>
            <person name="Mavromatis K."/>
            <person name="Pagani I."/>
            <person name="Ivanova N."/>
            <person name="Ovchinnikova G."/>
            <person name="Zeytun A."/>
            <person name="Detter J.C."/>
            <person name="Han C."/>
            <person name="Land M."/>
            <person name="Hauser L."/>
            <person name="Markowitz V."/>
            <person name="Cheng J.-F."/>
            <person name="Hugenholtz P."/>
            <person name="Woyke T."/>
            <person name="Wu D."/>
            <person name="Pukall R."/>
            <person name="Gehrich-Schroeter G."/>
            <person name="Brambilla E."/>
            <person name="Klenk H.-P."/>
            <person name="Eisen J.A."/>
        </authorList>
    </citation>
    <scope>NUCLEOTIDE SEQUENCE [LARGE SCALE GENOMIC DNA]</scope>
    <source>
        <strain evidence="10">DSM 21211 / LMG 22137 / NRRL B-23946 / LB-34</strain>
    </source>
</reference>
<keyword evidence="5 7" id="KW-1133">Transmembrane helix</keyword>
<evidence type="ECO:0000256" key="3">
    <source>
        <dbReference type="ARBA" id="ARBA00022679"/>
    </source>
</evidence>
<feature type="transmembrane region" description="Helical" evidence="7">
    <location>
        <begin position="125"/>
        <end position="145"/>
    </location>
</feature>
<evidence type="ECO:0000313" key="10">
    <source>
        <dbReference type="Proteomes" id="UP000008635"/>
    </source>
</evidence>
<dbReference type="Pfam" id="PF13727">
    <property type="entry name" value="CoA_binding_3"/>
    <property type="match status" value="1"/>
</dbReference>
<protein>
    <submittedName>
        <fullName evidence="9">Exopolysaccharide biosynthesis polyprenyl glycosylphosphotransferase</fullName>
        <ecNumber evidence="9">2.7.8.6</ecNumber>
    </submittedName>
</protein>
<evidence type="ECO:0000313" key="9">
    <source>
        <dbReference type="EMBL" id="ADV65817.1"/>
    </source>
</evidence>
<dbReference type="PANTHER" id="PTHR30576">
    <property type="entry name" value="COLANIC BIOSYNTHESIS UDP-GLUCOSE LIPID CARRIER TRANSFERASE"/>
    <property type="match status" value="1"/>
</dbReference>
<evidence type="ECO:0000256" key="2">
    <source>
        <dbReference type="ARBA" id="ARBA00006464"/>
    </source>
</evidence>
<comment type="similarity">
    <text evidence="2">Belongs to the bacterial sugar transferase family.</text>
</comment>
<evidence type="ECO:0000259" key="8">
    <source>
        <dbReference type="Pfam" id="PF02397"/>
    </source>
</evidence>
<keyword evidence="3 9" id="KW-0808">Transferase</keyword>
<dbReference type="Pfam" id="PF02397">
    <property type="entry name" value="Bac_transf"/>
    <property type="match status" value="1"/>
</dbReference>
<dbReference type="HOGENOM" id="CLU_024920_3_5_0"/>
<evidence type="ECO:0000256" key="4">
    <source>
        <dbReference type="ARBA" id="ARBA00022692"/>
    </source>
</evidence>
<evidence type="ECO:0000256" key="5">
    <source>
        <dbReference type="ARBA" id="ARBA00022989"/>
    </source>
</evidence>
<keyword evidence="10" id="KW-1185">Reference proteome</keyword>
<feature type="transmembrane region" description="Helical" evidence="7">
    <location>
        <begin position="33"/>
        <end position="57"/>
    </location>
</feature>
<keyword evidence="4 7" id="KW-0812">Transmembrane</keyword>
<name>E8U3E6_DEIML</name>
<keyword evidence="6 7" id="KW-0472">Membrane</keyword>
<feature type="transmembrane region" description="Helical" evidence="7">
    <location>
        <begin position="63"/>
        <end position="81"/>
    </location>
</feature>
<feature type="transmembrane region" description="Helical" evidence="7">
    <location>
        <begin position="101"/>
        <end position="119"/>
    </location>
</feature>
<dbReference type="RefSeq" id="WP_013555322.1">
    <property type="nucleotide sequence ID" value="NC_014958.1"/>
</dbReference>
<dbReference type="GO" id="GO:0016020">
    <property type="term" value="C:membrane"/>
    <property type="evidence" value="ECO:0007669"/>
    <property type="project" value="UniProtKB-SubCell"/>
</dbReference>
<dbReference type="eggNOG" id="COG2148">
    <property type="taxonomic scope" value="Bacteria"/>
</dbReference>
<dbReference type="EC" id="2.7.8.6" evidence="9"/>
<dbReference type="PANTHER" id="PTHR30576:SF0">
    <property type="entry name" value="UNDECAPRENYL-PHOSPHATE N-ACETYLGALACTOSAMINYL 1-PHOSPHATE TRANSFERASE-RELATED"/>
    <property type="match status" value="1"/>
</dbReference>
<evidence type="ECO:0000256" key="6">
    <source>
        <dbReference type="ARBA" id="ARBA00023136"/>
    </source>
</evidence>
<dbReference type="AlphaFoldDB" id="E8U3E6"/>
<evidence type="ECO:0000256" key="7">
    <source>
        <dbReference type="SAM" id="Phobius"/>
    </source>
</evidence>
<accession>E8U3E6</accession>
<dbReference type="Proteomes" id="UP000008635">
    <property type="component" value="Chromosome"/>
</dbReference>
<dbReference type="NCBIfam" id="TIGR03025">
    <property type="entry name" value="EPS_sugtrans"/>
    <property type="match status" value="1"/>
</dbReference>